<dbReference type="EMBL" id="FJOG01000068">
    <property type="protein sequence ID" value="CZR69266.1"/>
    <property type="molecule type" value="Genomic_DNA"/>
</dbReference>
<gene>
    <name evidence="1" type="ORF">PAC_19166</name>
</gene>
<sequence>MSPPTSTLERILDELLHHIRDYLNDKSFPSFALASKRCLAAANVRLFRNIEIRILGRARLQFDLEHWESRLRRASSFKYVRKLDIRGYMPRERDDTSGIVNIPFVPDFFFPDDEPPSVVQEEDRTWEPMATFIRQLPALTDLPRPPWHGFSLLTKAAVNRCGSLIKLELRHDDIDEIFKWHDRTNLSTLEYLEIEANTRWTMAAIRWMKTYNFDSLKTLILRSWNFEQDETSHQACNSFLRSLRPLKTLELEINADLTLGTVEAIVGKHGPSLQKLSLAYSEGGNTFVIPLTHIEKIHTNCPLVEELKVAIPRSKEMSKRPPVENVAIKNDSSFNESEQEMFSIGGTPVRRGPRNGHIRDDWMNCAIDETLARSIFEVISSARGQSGYPLEHLELVWTGTSRLGIDDLRLLELDWVRKVIARDWFVDRNPRDDMRNEFLVTARDAEYAADVLRMSPRHLDPSLDAVFRSV</sequence>
<organism evidence="1 2">
    <name type="scientific">Phialocephala subalpina</name>
    <dbReference type="NCBI Taxonomy" id="576137"/>
    <lineage>
        <taxon>Eukaryota</taxon>
        <taxon>Fungi</taxon>
        <taxon>Dikarya</taxon>
        <taxon>Ascomycota</taxon>
        <taxon>Pezizomycotina</taxon>
        <taxon>Leotiomycetes</taxon>
        <taxon>Helotiales</taxon>
        <taxon>Mollisiaceae</taxon>
        <taxon>Phialocephala</taxon>
        <taxon>Phialocephala fortinii species complex</taxon>
    </lineage>
</organism>
<proteinExistence type="predicted"/>
<evidence type="ECO:0000313" key="2">
    <source>
        <dbReference type="Proteomes" id="UP000184330"/>
    </source>
</evidence>
<dbReference type="STRING" id="576137.A0A1L7XW70"/>
<keyword evidence="2" id="KW-1185">Reference proteome</keyword>
<dbReference type="SUPFAM" id="SSF52047">
    <property type="entry name" value="RNI-like"/>
    <property type="match status" value="1"/>
</dbReference>
<dbReference type="InterPro" id="IPR032675">
    <property type="entry name" value="LRR_dom_sf"/>
</dbReference>
<dbReference type="Gene3D" id="3.80.10.10">
    <property type="entry name" value="Ribonuclease Inhibitor"/>
    <property type="match status" value="1"/>
</dbReference>
<protein>
    <recommendedName>
        <fullName evidence="3">F-box domain-containing protein</fullName>
    </recommendedName>
</protein>
<dbReference type="OrthoDB" id="3945550at2759"/>
<accession>A0A1L7XW70</accession>
<reference evidence="1 2" key="1">
    <citation type="submission" date="2016-03" db="EMBL/GenBank/DDBJ databases">
        <authorList>
            <person name="Ploux O."/>
        </authorList>
    </citation>
    <scope>NUCLEOTIDE SEQUENCE [LARGE SCALE GENOMIC DNA]</scope>
    <source>
        <strain evidence="1 2">UAMH 11012</strain>
    </source>
</reference>
<dbReference type="Proteomes" id="UP000184330">
    <property type="component" value="Unassembled WGS sequence"/>
</dbReference>
<dbReference type="AlphaFoldDB" id="A0A1L7XW70"/>
<evidence type="ECO:0000313" key="1">
    <source>
        <dbReference type="EMBL" id="CZR69266.1"/>
    </source>
</evidence>
<name>A0A1L7XW70_9HELO</name>
<evidence type="ECO:0008006" key="3">
    <source>
        <dbReference type="Google" id="ProtNLM"/>
    </source>
</evidence>